<evidence type="ECO:0000256" key="3">
    <source>
        <dbReference type="SAM" id="Phobius"/>
    </source>
</evidence>
<gene>
    <name evidence="6" type="ORF">BC008_31150</name>
</gene>
<dbReference type="Pfam" id="PF26002">
    <property type="entry name" value="Beta-barrel_AprE"/>
    <property type="match status" value="1"/>
</dbReference>
<evidence type="ECO:0000313" key="6">
    <source>
        <dbReference type="EMBL" id="KST67849.1"/>
    </source>
</evidence>
<evidence type="ECO:0000313" key="7">
    <source>
        <dbReference type="Proteomes" id="UP000053372"/>
    </source>
</evidence>
<sequence length="511" mass="57600">MTQLNGKNFQNSLTSKRVEKPAQDASQGKNGRERPPEFDQPVMLKRSPMLSRAVLWSLVGFTSFTVIWAAIARIEEAIPAQGKLEPKDAVKEIQVPVTGVVKQVFVKDGQQVKKGDLMMVLDPTSVTAQLISQRKIRNALIRENQFYYNVLRGGANFSVSNLKIPQELTKLAKSRTTLEAENRLYRAQLTGNAKQANLNAEQEMRLRSSQEELRSRAAAIRLEADQLKRQLAQNRARLSNAKSILAINQGILSDLEPLFKEGAIAKLQYRQQQQEVNNTQTQVVELTEEGQRLKLAISQSEQRLKNTISGSYQDILGKIAENEKRIAEIDSQLNKVIVDNQNRIAEIESQISQAQVTLKYQEVRAPDDGTIFDLKASKGFVTNPSEPVVKVVPDQTLVARVFLTNKDIGFVKEGMDVDVRFTSYNFSEFGDIKGKLISVGKDALPPDETRPYYTFPARVRLNDQMLMSNGKTLPLQSGMEVQANIRVRDRSILSIFTDKFFEQIESLKFVR</sequence>
<evidence type="ECO:0000256" key="1">
    <source>
        <dbReference type="SAM" id="Coils"/>
    </source>
</evidence>
<dbReference type="EMBL" id="LMTZ01000084">
    <property type="protein sequence ID" value="KST67849.1"/>
    <property type="molecule type" value="Genomic_DNA"/>
</dbReference>
<feature type="transmembrane region" description="Helical" evidence="3">
    <location>
        <begin position="53"/>
        <end position="71"/>
    </location>
</feature>
<protein>
    <submittedName>
        <fullName evidence="6">Hemolysin D</fullName>
    </submittedName>
</protein>
<comment type="caution">
    <text evidence="6">The sequence shown here is derived from an EMBL/GenBank/DDBJ whole genome shotgun (WGS) entry which is preliminary data.</text>
</comment>
<feature type="compositionally biased region" description="Polar residues" evidence="2">
    <location>
        <begin position="1"/>
        <end position="15"/>
    </location>
</feature>
<feature type="coiled-coil region" evidence="1">
    <location>
        <begin position="210"/>
        <end position="244"/>
    </location>
</feature>
<reference evidence="6 7" key="1">
    <citation type="journal article" date="2015" name="Genome Announc.">
        <title>Draft Genome of the Euendolithic (true boring) Cyanobacterium Mastigocoleus testarum strain BC008.</title>
        <authorList>
            <person name="Guida B.S."/>
            <person name="Garcia-Pichel F."/>
        </authorList>
    </citation>
    <scope>NUCLEOTIDE SEQUENCE [LARGE SCALE GENOMIC DNA]</scope>
    <source>
        <strain evidence="6 7">BC008</strain>
    </source>
</reference>
<feature type="domain" description="AprE-like beta-barrel" evidence="5">
    <location>
        <begin position="397"/>
        <end position="487"/>
    </location>
</feature>
<keyword evidence="1" id="KW-0175">Coiled coil</keyword>
<keyword evidence="7" id="KW-1185">Reference proteome</keyword>
<dbReference type="Gene3D" id="2.40.30.170">
    <property type="match status" value="1"/>
</dbReference>
<keyword evidence="3" id="KW-0472">Membrane</keyword>
<dbReference type="InterPro" id="IPR058982">
    <property type="entry name" value="Beta-barrel_AprE"/>
</dbReference>
<feature type="region of interest" description="Disordered" evidence="2">
    <location>
        <begin position="1"/>
        <end position="41"/>
    </location>
</feature>
<dbReference type="Pfam" id="PF25973">
    <property type="entry name" value="BSH_CzcB"/>
    <property type="match status" value="1"/>
</dbReference>
<evidence type="ECO:0000256" key="2">
    <source>
        <dbReference type="SAM" id="MobiDB-lite"/>
    </source>
</evidence>
<feature type="domain" description="CzcB-like barrel-sandwich hybrid" evidence="4">
    <location>
        <begin position="91"/>
        <end position="389"/>
    </location>
</feature>
<accession>A0A0V7ZTG8</accession>
<dbReference type="Proteomes" id="UP000053372">
    <property type="component" value="Unassembled WGS sequence"/>
</dbReference>
<dbReference type="PANTHER" id="PTHR30386">
    <property type="entry name" value="MEMBRANE FUSION SUBUNIT OF EMRAB-TOLC MULTIDRUG EFFLUX PUMP"/>
    <property type="match status" value="1"/>
</dbReference>
<dbReference type="InterPro" id="IPR050739">
    <property type="entry name" value="MFP"/>
</dbReference>
<dbReference type="InterPro" id="IPR058647">
    <property type="entry name" value="BSH_CzcB-like"/>
</dbReference>
<proteinExistence type="predicted"/>
<dbReference type="OrthoDB" id="553569at2"/>
<dbReference type="RefSeq" id="WP_027843232.1">
    <property type="nucleotide sequence ID" value="NZ_LMTZ01000084.1"/>
</dbReference>
<evidence type="ECO:0000259" key="5">
    <source>
        <dbReference type="Pfam" id="PF26002"/>
    </source>
</evidence>
<evidence type="ECO:0000259" key="4">
    <source>
        <dbReference type="Pfam" id="PF25973"/>
    </source>
</evidence>
<feature type="coiled-coil region" evidence="1">
    <location>
        <begin position="269"/>
        <end position="303"/>
    </location>
</feature>
<keyword evidence="3" id="KW-0812">Transmembrane</keyword>
<dbReference type="AlphaFoldDB" id="A0A0V7ZTG8"/>
<dbReference type="PRINTS" id="PR01490">
    <property type="entry name" value="RTXTOXIND"/>
</dbReference>
<dbReference type="Gene3D" id="2.40.50.100">
    <property type="match status" value="1"/>
</dbReference>
<dbReference type="PANTHER" id="PTHR30386:SF28">
    <property type="entry name" value="EXPORTED PROTEIN"/>
    <property type="match status" value="1"/>
</dbReference>
<organism evidence="6 7">
    <name type="scientific">Mastigocoleus testarum BC008</name>
    <dbReference type="NCBI Taxonomy" id="371196"/>
    <lineage>
        <taxon>Bacteria</taxon>
        <taxon>Bacillati</taxon>
        <taxon>Cyanobacteriota</taxon>
        <taxon>Cyanophyceae</taxon>
        <taxon>Nostocales</taxon>
        <taxon>Hapalosiphonaceae</taxon>
        <taxon>Mastigocoleus</taxon>
    </lineage>
</organism>
<keyword evidence="3" id="KW-1133">Transmembrane helix</keyword>
<name>A0A0V7ZTG8_9CYAN</name>